<sequence>MTLIYVPTILNLIDSFNYSESIYKWVDYFFRHLESRDFYFSNFGFISLFLLLFVIPTITLTTLGCFLFSYLRFTDINKIKIQIYSLLTVFIFIDVFGLVVSVLFGYLLPLAFDSLPFSVNLTREVFLSLAMIVIFANSVIFTLRQKRNID</sequence>
<keyword evidence="1" id="KW-1133">Transmembrane helix</keyword>
<keyword evidence="1" id="KW-0812">Transmembrane</keyword>
<dbReference type="KEGG" id="mpm:MPNA0870"/>
<dbReference type="Proteomes" id="UP000007105">
    <property type="component" value="Chromosome"/>
</dbReference>
<evidence type="ECO:0000256" key="1">
    <source>
        <dbReference type="SAM" id="Phobius"/>
    </source>
</evidence>
<keyword evidence="1" id="KW-0472">Membrane</keyword>
<accession>A0AB33HRB3</accession>
<dbReference type="EMBL" id="AP012303">
    <property type="protein sequence ID" value="BAL21656.1"/>
    <property type="molecule type" value="Genomic_DNA"/>
</dbReference>
<evidence type="ECO:0000313" key="2">
    <source>
        <dbReference type="EMBL" id="BAL21656.1"/>
    </source>
</evidence>
<gene>
    <name evidence="2" type="ORF">MPNA0870</name>
</gene>
<reference evidence="3" key="1">
    <citation type="journal article" date="2012" name="J. Bacteriol.">
        <title>Complete genome sequence of Mycoplasma pneumoniae type 2a strain 309, isolated in Japan.</title>
        <authorList>
            <person name="Kenri T."/>
            <person name="Horino A."/>
            <person name="Matsui M."/>
            <person name="Sasaki Y."/>
            <person name="Suzuki S."/>
            <person name="Narita M."/>
            <person name="Ohya H."/>
            <person name="Okazaki N."/>
            <person name="Shibayama K."/>
        </authorList>
    </citation>
    <scope>NUCLEOTIDE SEQUENCE [LARGE SCALE GENOMIC DNA]</scope>
    <source>
        <strain evidence="3">309</strain>
    </source>
</reference>
<feature type="transmembrane region" description="Helical" evidence="1">
    <location>
        <begin position="43"/>
        <end position="71"/>
    </location>
</feature>
<dbReference type="AlphaFoldDB" id="A0AB33HRB3"/>
<protein>
    <submittedName>
        <fullName evidence="2">Adhesin P1 homolog</fullName>
    </submittedName>
</protein>
<feature type="transmembrane region" description="Helical" evidence="1">
    <location>
        <begin position="83"/>
        <end position="105"/>
    </location>
</feature>
<proteinExistence type="predicted"/>
<organism evidence="2 3">
    <name type="scientific">Mycoplasmoides pneumoniae 309</name>
    <dbReference type="NCBI Taxonomy" id="1112856"/>
    <lineage>
        <taxon>Bacteria</taxon>
        <taxon>Bacillati</taxon>
        <taxon>Mycoplasmatota</taxon>
        <taxon>Mycoplasmoidales</taxon>
        <taxon>Mycoplasmoidaceae</taxon>
        <taxon>Mycoplasmoides</taxon>
    </lineage>
</organism>
<feature type="transmembrane region" description="Helical" evidence="1">
    <location>
        <begin position="125"/>
        <end position="143"/>
    </location>
</feature>
<evidence type="ECO:0000313" key="3">
    <source>
        <dbReference type="Proteomes" id="UP000007105"/>
    </source>
</evidence>
<name>A0AB33HRB3_MYCPM</name>